<dbReference type="Pfam" id="PF01852">
    <property type="entry name" value="START"/>
    <property type="match status" value="1"/>
</dbReference>
<dbReference type="GO" id="GO:0005737">
    <property type="term" value="C:cytoplasm"/>
    <property type="evidence" value="ECO:0007669"/>
    <property type="project" value="UniProtKB-ARBA"/>
</dbReference>
<organism evidence="3 4">
    <name type="scientific">Vibrio ichthyoenteri ATCC 700023</name>
    <dbReference type="NCBI Taxonomy" id="870968"/>
    <lineage>
        <taxon>Bacteria</taxon>
        <taxon>Pseudomonadati</taxon>
        <taxon>Pseudomonadota</taxon>
        <taxon>Gammaproteobacteria</taxon>
        <taxon>Vibrionales</taxon>
        <taxon>Vibrionaceae</taxon>
        <taxon>Vibrio</taxon>
    </lineage>
</organism>
<evidence type="ECO:0000256" key="1">
    <source>
        <dbReference type="SAM" id="SignalP"/>
    </source>
</evidence>
<dbReference type="EMBL" id="AFWF01000094">
    <property type="protein sequence ID" value="EGU42685.1"/>
    <property type="molecule type" value="Genomic_DNA"/>
</dbReference>
<evidence type="ECO:0000313" key="3">
    <source>
        <dbReference type="EMBL" id="EGU42685.1"/>
    </source>
</evidence>
<dbReference type="Gene3D" id="3.30.530.20">
    <property type="match status" value="1"/>
</dbReference>
<dbReference type="GO" id="GO:0008289">
    <property type="term" value="F:lipid binding"/>
    <property type="evidence" value="ECO:0007669"/>
    <property type="project" value="InterPro"/>
</dbReference>
<sequence>MNLLRNRVFITVILTVIAISSAPANARVNSDWQFESDNNGITIYSRKHKEGLVEIRAQMFTPTSYGAFLSLLEDSNNVPNWIDNASHSRVLQQISANENIVYTQFKAPWPAKNRDMVTYSKYWLDDLGFTIHIKDAPAATLAKQAGYIRIHSVDASWTLHKLTNGTTLIEYQAFANAGGLLPTWLMNKLSKESARATFINLREQLPKYQQFTHPHIDE</sequence>
<dbReference type="OrthoDB" id="5734556at2"/>
<dbReference type="RefSeq" id="WP_006711791.1">
    <property type="nucleotide sequence ID" value="NZ_AFWF01000094.1"/>
</dbReference>
<dbReference type="PROSITE" id="PS50848">
    <property type="entry name" value="START"/>
    <property type="match status" value="1"/>
</dbReference>
<feature type="signal peptide" evidence="1">
    <location>
        <begin position="1"/>
        <end position="26"/>
    </location>
</feature>
<dbReference type="InterPro" id="IPR051213">
    <property type="entry name" value="START_lipid_transfer"/>
</dbReference>
<dbReference type="PANTHER" id="PTHR19308:SF14">
    <property type="entry name" value="START DOMAIN-CONTAINING PROTEIN"/>
    <property type="match status" value="1"/>
</dbReference>
<reference evidence="3 4" key="1">
    <citation type="journal article" date="2012" name="Int. J. Syst. Evol. Microbiol.">
        <title>Vibrio caribbeanicus sp. nov., isolated from the marine sponge Scleritoderma cyanea.</title>
        <authorList>
            <person name="Hoffmann M."/>
            <person name="Monday S.R."/>
            <person name="Allard M.W."/>
            <person name="Strain E.A."/>
            <person name="Whittaker P."/>
            <person name="Naum M."/>
            <person name="McCarthy P.J."/>
            <person name="Lopez J.V."/>
            <person name="Fischer M."/>
            <person name="Brown E.W."/>
        </authorList>
    </citation>
    <scope>NUCLEOTIDE SEQUENCE [LARGE SCALE GENOMIC DNA]</scope>
    <source>
        <strain evidence="3 4">ATCC 700023</strain>
    </source>
</reference>
<dbReference type="AlphaFoldDB" id="F9S120"/>
<protein>
    <recommendedName>
        <fullName evidence="2">START domain-containing protein</fullName>
    </recommendedName>
</protein>
<evidence type="ECO:0000313" key="4">
    <source>
        <dbReference type="Proteomes" id="UP000004605"/>
    </source>
</evidence>
<keyword evidence="4" id="KW-1185">Reference proteome</keyword>
<gene>
    <name evidence="3" type="ORF">VII00023_05257</name>
</gene>
<comment type="caution">
    <text evidence="3">The sequence shown here is derived from an EMBL/GenBank/DDBJ whole genome shotgun (WGS) entry which is preliminary data.</text>
</comment>
<proteinExistence type="predicted"/>
<accession>F9S120</accession>
<feature type="domain" description="START" evidence="2">
    <location>
        <begin position="32"/>
        <end position="210"/>
    </location>
</feature>
<name>F9S120_9VIBR</name>
<feature type="chain" id="PRO_5003387230" description="START domain-containing protein" evidence="1">
    <location>
        <begin position="27"/>
        <end position="218"/>
    </location>
</feature>
<dbReference type="InterPro" id="IPR023393">
    <property type="entry name" value="START-like_dom_sf"/>
</dbReference>
<dbReference type="InterPro" id="IPR002913">
    <property type="entry name" value="START_lipid-bd_dom"/>
</dbReference>
<dbReference type="CDD" id="cd08876">
    <property type="entry name" value="START_1"/>
    <property type="match status" value="1"/>
</dbReference>
<evidence type="ECO:0000259" key="2">
    <source>
        <dbReference type="PROSITE" id="PS50848"/>
    </source>
</evidence>
<dbReference type="Proteomes" id="UP000004605">
    <property type="component" value="Unassembled WGS sequence"/>
</dbReference>
<dbReference type="SUPFAM" id="SSF55961">
    <property type="entry name" value="Bet v1-like"/>
    <property type="match status" value="1"/>
</dbReference>
<dbReference type="PIRSF" id="PIRSF039033">
    <property type="entry name" value="START_dom"/>
    <property type="match status" value="1"/>
</dbReference>
<keyword evidence="1" id="KW-0732">Signal</keyword>
<dbReference type="InterPro" id="IPR028347">
    <property type="entry name" value="START_dom_prot"/>
</dbReference>
<dbReference type="PANTHER" id="PTHR19308">
    <property type="entry name" value="PHOSPHATIDYLCHOLINE TRANSFER PROTEIN"/>
    <property type="match status" value="1"/>
</dbReference>